<sequence>MVFKQAVDGSLQARFDSILVGGENIPCRIQAIYPLTVEQAKAIANIGMPTNAKDNNTNADS</sequence>
<gene>
    <name evidence="1" type="ORF">HNQ55_000512</name>
</gene>
<dbReference type="Pfam" id="PF20101">
    <property type="entry name" value="DUF6491"/>
    <property type="match status" value="1"/>
</dbReference>
<evidence type="ECO:0000313" key="1">
    <source>
        <dbReference type="EMBL" id="MBB6542037.1"/>
    </source>
</evidence>
<dbReference type="AlphaFoldDB" id="A0A7X0NEN0"/>
<keyword evidence="2" id="KW-1185">Reference proteome</keyword>
<dbReference type="EMBL" id="JACHHU010000002">
    <property type="protein sequence ID" value="MBB6542037.1"/>
    <property type="molecule type" value="Genomic_DNA"/>
</dbReference>
<dbReference type="Proteomes" id="UP000537141">
    <property type="component" value="Unassembled WGS sequence"/>
</dbReference>
<proteinExistence type="predicted"/>
<dbReference type="InterPro" id="IPR045500">
    <property type="entry name" value="DUF6491"/>
</dbReference>
<evidence type="ECO:0000313" key="2">
    <source>
        <dbReference type="Proteomes" id="UP000537141"/>
    </source>
</evidence>
<protein>
    <submittedName>
        <fullName evidence="1">Uncharacterized protein</fullName>
    </submittedName>
</protein>
<comment type="caution">
    <text evidence="1">The sequence shown here is derived from an EMBL/GenBank/DDBJ whole genome shotgun (WGS) entry which is preliminary data.</text>
</comment>
<organism evidence="1 2">
    <name type="scientific">Thalassotalea piscium</name>
    <dbReference type="NCBI Taxonomy" id="1230533"/>
    <lineage>
        <taxon>Bacteria</taxon>
        <taxon>Pseudomonadati</taxon>
        <taxon>Pseudomonadota</taxon>
        <taxon>Gammaproteobacteria</taxon>
        <taxon>Alteromonadales</taxon>
        <taxon>Colwelliaceae</taxon>
        <taxon>Thalassotalea</taxon>
    </lineage>
</organism>
<name>A0A7X0NEN0_9GAMM</name>
<reference evidence="1 2" key="1">
    <citation type="submission" date="2020-08" db="EMBL/GenBank/DDBJ databases">
        <title>Genomic Encyclopedia of Type Strains, Phase IV (KMG-IV): sequencing the most valuable type-strain genomes for metagenomic binning, comparative biology and taxonomic classification.</title>
        <authorList>
            <person name="Goeker M."/>
        </authorList>
    </citation>
    <scope>NUCLEOTIDE SEQUENCE [LARGE SCALE GENOMIC DNA]</scope>
    <source>
        <strain evidence="1 2">DSM 26287</strain>
    </source>
</reference>
<accession>A0A7X0NEN0</accession>